<evidence type="ECO:0000256" key="1">
    <source>
        <dbReference type="ARBA" id="ARBA00008668"/>
    </source>
</evidence>
<gene>
    <name evidence="4" type="ORF">M408DRAFT_325319</name>
    <name evidence="3" type="ORF">M408DRAFT_326754</name>
</gene>
<dbReference type="CDD" id="cd01846">
    <property type="entry name" value="fatty_acyltransferase_like"/>
    <property type="match status" value="1"/>
</dbReference>
<dbReference type="InterPro" id="IPR036514">
    <property type="entry name" value="SGNH_hydro_sf"/>
</dbReference>
<evidence type="ECO:0000256" key="2">
    <source>
        <dbReference type="SAM" id="SignalP"/>
    </source>
</evidence>
<comment type="similarity">
    <text evidence="1">Belongs to the 'GDSL' lipolytic enzyme family.</text>
</comment>
<dbReference type="SUPFAM" id="SSF52266">
    <property type="entry name" value="SGNH hydrolase"/>
    <property type="match status" value="1"/>
</dbReference>
<protein>
    <submittedName>
        <fullName evidence="3">Carbohydrate esterase family 16 protein</fullName>
    </submittedName>
</protein>
<dbReference type="InterPro" id="IPR001087">
    <property type="entry name" value="GDSL"/>
</dbReference>
<dbReference type="Proteomes" id="UP000054097">
    <property type="component" value="Unassembled WGS sequence"/>
</dbReference>
<dbReference type="EMBL" id="KN824279">
    <property type="protein sequence ID" value="KIM33106.1"/>
    <property type="molecule type" value="Genomic_DNA"/>
</dbReference>
<dbReference type="OrthoDB" id="1600564at2759"/>
<dbReference type="HOGENOM" id="CLU_015101_4_2_1"/>
<dbReference type="PANTHER" id="PTHR22835">
    <property type="entry name" value="ZINC FINGER FYVE DOMAIN CONTAINING PROTEIN"/>
    <property type="match status" value="1"/>
</dbReference>
<feature type="chain" id="PRO_5007392496" evidence="2">
    <location>
        <begin position="20"/>
        <end position="297"/>
    </location>
</feature>
<dbReference type="STRING" id="933852.A0A0C3BNV8"/>
<feature type="signal peptide" evidence="2">
    <location>
        <begin position="1"/>
        <end position="19"/>
    </location>
</feature>
<keyword evidence="2" id="KW-0732">Signal</keyword>
<reference evidence="3 5" key="1">
    <citation type="submission" date="2014-04" db="EMBL/GenBank/DDBJ databases">
        <authorList>
            <consortium name="DOE Joint Genome Institute"/>
            <person name="Kuo A."/>
            <person name="Zuccaro A."/>
            <person name="Kohler A."/>
            <person name="Nagy L.G."/>
            <person name="Floudas D."/>
            <person name="Copeland A."/>
            <person name="Barry K.W."/>
            <person name="Cichocki N."/>
            <person name="Veneault-Fourrey C."/>
            <person name="LaButti K."/>
            <person name="Lindquist E.A."/>
            <person name="Lipzen A."/>
            <person name="Lundell T."/>
            <person name="Morin E."/>
            <person name="Murat C."/>
            <person name="Sun H."/>
            <person name="Tunlid A."/>
            <person name="Henrissat B."/>
            <person name="Grigoriev I.V."/>
            <person name="Hibbett D.S."/>
            <person name="Martin F."/>
            <person name="Nordberg H.P."/>
            <person name="Cantor M.N."/>
            <person name="Hua S.X."/>
        </authorList>
    </citation>
    <scope>NUCLEOTIDE SEQUENCE [LARGE SCALE GENOMIC DNA]</scope>
    <source>
        <strain evidence="3 5">MAFF 305830</strain>
    </source>
</reference>
<evidence type="ECO:0000313" key="3">
    <source>
        <dbReference type="EMBL" id="KIM33106.1"/>
    </source>
</evidence>
<dbReference type="Pfam" id="PF00657">
    <property type="entry name" value="Lipase_GDSL"/>
    <property type="match status" value="1"/>
</dbReference>
<reference evidence="5" key="2">
    <citation type="submission" date="2015-01" db="EMBL/GenBank/DDBJ databases">
        <title>Evolutionary Origins and Diversification of the Mycorrhizal Mutualists.</title>
        <authorList>
            <consortium name="DOE Joint Genome Institute"/>
            <consortium name="Mycorrhizal Genomics Consortium"/>
            <person name="Kohler A."/>
            <person name="Kuo A."/>
            <person name="Nagy L.G."/>
            <person name="Floudas D."/>
            <person name="Copeland A."/>
            <person name="Barry K.W."/>
            <person name="Cichocki N."/>
            <person name="Veneault-Fourrey C."/>
            <person name="LaButti K."/>
            <person name="Lindquist E.A."/>
            <person name="Lipzen A."/>
            <person name="Lundell T."/>
            <person name="Morin E."/>
            <person name="Murat C."/>
            <person name="Riley R."/>
            <person name="Ohm R."/>
            <person name="Sun H."/>
            <person name="Tunlid A."/>
            <person name="Henrissat B."/>
            <person name="Grigoriev I.V."/>
            <person name="Hibbett D.S."/>
            <person name="Martin F."/>
        </authorList>
    </citation>
    <scope>NUCLEOTIDE SEQUENCE [LARGE SCALE GENOMIC DNA]</scope>
    <source>
        <strain evidence="5">MAFF 305830</strain>
    </source>
</reference>
<dbReference type="GO" id="GO:0016788">
    <property type="term" value="F:hydrolase activity, acting on ester bonds"/>
    <property type="evidence" value="ECO:0007669"/>
    <property type="project" value="InterPro"/>
</dbReference>
<evidence type="ECO:0000313" key="5">
    <source>
        <dbReference type="Proteomes" id="UP000054097"/>
    </source>
</evidence>
<sequence>MKNLTLFAIAASALPFASANSNRSSKYWFSFGDSYTTTGFNVTGVQPSPSNPFGNPAYPGVNTCGTDSPTWINYVATKFNSSLVQVYNHAYSGATVDAAIVSYGIPEIRSLKQQTDDFLAFDAPGKQYYPGWKSSNSLFSFWIGINDINISYTRNGSYTEFDKVLLNRYFELVQSIYNVGARDFLFLTIPPVERTPFMLTTPVANRTLEHEVIADYNQQLLRKVSSFAASHRDVTVKVYDTRPIFNAVLDHPSNYGIVDAVSYGNGSDVAWCNEYHPSSAFHFQIAKEVAKLIKKYI</sequence>
<dbReference type="PANTHER" id="PTHR22835:SF659">
    <property type="entry name" value="GDSL LIPASE_ACYLHYDROLASE, PUTATIVE (AFU_ORTHOLOGUE AFUA_2G00510)-RELATED"/>
    <property type="match status" value="1"/>
</dbReference>
<evidence type="ECO:0000313" key="4">
    <source>
        <dbReference type="EMBL" id="KIM33705.1"/>
    </source>
</evidence>
<proteinExistence type="inferred from homology"/>
<dbReference type="Gene3D" id="3.40.50.1110">
    <property type="entry name" value="SGNH hydrolase"/>
    <property type="match status" value="1"/>
</dbReference>
<name>A0A0C3BNV8_SERVB</name>
<dbReference type="EMBL" id="KN824277">
    <property type="protein sequence ID" value="KIM33705.1"/>
    <property type="molecule type" value="Genomic_DNA"/>
</dbReference>
<dbReference type="AlphaFoldDB" id="A0A0C3BNV8"/>
<reference evidence="3" key="3">
    <citation type="submission" date="2015-02" db="EMBL/GenBank/DDBJ databases">
        <title>Evolutionary Origins and Diversification of the Mycorrhizal Mutualists.</title>
        <authorList>
            <consortium name="DOE Joint Genome Institute"/>
            <consortium name="Mycorrhizal Genomics Consortium"/>
            <person name="Kohler A."/>
            <person name="Kuo A."/>
            <person name="Nagy L.G."/>
            <person name="Floudas D."/>
            <person name="Copeland A."/>
            <person name="Barry K.W."/>
            <person name="Cichocki N."/>
            <person name="Veneault-Fourrey C."/>
            <person name="LaButti K."/>
            <person name="Lindquist E.A."/>
            <person name="Lipzen A."/>
            <person name="Lundell T."/>
            <person name="Morin E."/>
            <person name="Murat C."/>
            <person name="Riley R."/>
            <person name="Ohm R."/>
            <person name="Sun H."/>
            <person name="Tunlid A."/>
            <person name="Henrissat B."/>
            <person name="Grigoriev I.V."/>
            <person name="Hibbett D.S."/>
            <person name="Martin F."/>
        </authorList>
    </citation>
    <scope>NUCLEOTIDE SEQUENCE</scope>
    <source>
        <strain evidence="3">MAFF 305830</strain>
    </source>
</reference>
<keyword evidence="5" id="KW-1185">Reference proteome</keyword>
<accession>A0A0C3BNV8</accession>
<organism evidence="3 5">
    <name type="scientific">Serendipita vermifera MAFF 305830</name>
    <dbReference type="NCBI Taxonomy" id="933852"/>
    <lineage>
        <taxon>Eukaryota</taxon>
        <taxon>Fungi</taxon>
        <taxon>Dikarya</taxon>
        <taxon>Basidiomycota</taxon>
        <taxon>Agaricomycotina</taxon>
        <taxon>Agaricomycetes</taxon>
        <taxon>Sebacinales</taxon>
        <taxon>Serendipitaceae</taxon>
        <taxon>Serendipita</taxon>
    </lineage>
</organism>